<dbReference type="Proteomes" id="UP001227095">
    <property type="component" value="Chromosome"/>
</dbReference>
<reference evidence="1 2" key="1">
    <citation type="submission" date="2023-04" db="EMBL/GenBank/DDBJ databases">
        <title>Neorhizobium petrolearium OS53, complete genome.</title>
        <authorList>
            <person name="Yu T."/>
        </authorList>
    </citation>
    <scope>NUCLEOTIDE SEQUENCE [LARGE SCALE GENOMIC DNA]</scope>
    <source>
        <strain evidence="1 2">OS53</strain>
    </source>
</reference>
<keyword evidence="2" id="KW-1185">Reference proteome</keyword>
<name>A0ABY8LZK9_9HYPH</name>
<evidence type="ECO:0000313" key="1">
    <source>
        <dbReference type="EMBL" id="WGI67758.1"/>
    </source>
</evidence>
<sequence>MKNASSRLARLEQKVADGDSIIHWDWANDPFYLSLDQQGQTIVETIMAKLRPYLPHDPTSAMEALTDHELDVLEQFYIARFGANGGLIIDVE</sequence>
<organism evidence="1 2">
    <name type="scientific">Neorhizobium petrolearium</name>
    <dbReference type="NCBI Taxonomy" id="515361"/>
    <lineage>
        <taxon>Bacteria</taxon>
        <taxon>Pseudomonadati</taxon>
        <taxon>Pseudomonadota</taxon>
        <taxon>Alphaproteobacteria</taxon>
        <taxon>Hyphomicrobiales</taxon>
        <taxon>Rhizobiaceae</taxon>
        <taxon>Rhizobium/Agrobacterium group</taxon>
        <taxon>Neorhizobium</taxon>
    </lineage>
</organism>
<dbReference type="RefSeq" id="WP_227704527.1">
    <property type="nucleotide sequence ID" value="NZ_CP123000.1"/>
</dbReference>
<proteinExistence type="predicted"/>
<protein>
    <submittedName>
        <fullName evidence="1">Uncharacterized protein</fullName>
    </submittedName>
</protein>
<accession>A0ABY8LZK9</accession>
<gene>
    <name evidence="1" type="ORF">QEO92_22675</name>
</gene>
<evidence type="ECO:0000313" key="2">
    <source>
        <dbReference type="Proteomes" id="UP001227095"/>
    </source>
</evidence>
<dbReference type="EMBL" id="CP123000">
    <property type="protein sequence ID" value="WGI67758.1"/>
    <property type="molecule type" value="Genomic_DNA"/>
</dbReference>